<dbReference type="InterPro" id="IPR059179">
    <property type="entry name" value="MLKL-like_MCAfunc"/>
</dbReference>
<feature type="non-terminal residue" evidence="1">
    <location>
        <position position="179"/>
    </location>
</feature>
<evidence type="ECO:0000313" key="2">
    <source>
        <dbReference type="Proteomes" id="UP000789342"/>
    </source>
</evidence>
<dbReference type="Proteomes" id="UP000789342">
    <property type="component" value="Unassembled WGS sequence"/>
</dbReference>
<proteinExistence type="predicted"/>
<dbReference type="GO" id="GO:0007166">
    <property type="term" value="P:cell surface receptor signaling pathway"/>
    <property type="evidence" value="ECO:0007669"/>
    <property type="project" value="InterPro"/>
</dbReference>
<sequence>SFSMSKETSLKSVVTIVDEIFQAYERMRDICKFAAYNRRICDAMIRRVYSVVFKLRDMLKIRINEDNKFYENMKFYIQENHFTTWEFYSYDNYFTMQQLLNNIHDMEKFIDELSHLRTYFTGKSIETTFYELTKAFDMYVKALNVKIDVDVNFEYLLLTMDIKSFEKHFDRFKFALSTM</sequence>
<dbReference type="Gene3D" id="1.20.930.20">
    <property type="entry name" value="Adaptor protein Cbl, N-terminal domain"/>
    <property type="match status" value="1"/>
</dbReference>
<dbReference type="CDD" id="cd21037">
    <property type="entry name" value="MLKL_NTD"/>
    <property type="match status" value="1"/>
</dbReference>
<organism evidence="1 2">
    <name type="scientific">Acaulospora morrowiae</name>
    <dbReference type="NCBI Taxonomy" id="94023"/>
    <lineage>
        <taxon>Eukaryota</taxon>
        <taxon>Fungi</taxon>
        <taxon>Fungi incertae sedis</taxon>
        <taxon>Mucoromycota</taxon>
        <taxon>Glomeromycotina</taxon>
        <taxon>Glomeromycetes</taxon>
        <taxon>Diversisporales</taxon>
        <taxon>Acaulosporaceae</taxon>
        <taxon>Acaulospora</taxon>
    </lineage>
</organism>
<dbReference type="InterPro" id="IPR036537">
    <property type="entry name" value="Adaptor_Cbl_N_dom_sf"/>
</dbReference>
<name>A0A9N9IBJ3_9GLOM</name>
<accession>A0A9N9IBJ3</accession>
<dbReference type="EMBL" id="CAJVPV010025516">
    <property type="protein sequence ID" value="CAG8729143.1"/>
    <property type="molecule type" value="Genomic_DNA"/>
</dbReference>
<evidence type="ECO:0000313" key="1">
    <source>
        <dbReference type="EMBL" id="CAG8729143.1"/>
    </source>
</evidence>
<keyword evidence="2" id="KW-1185">Reference proteome</keyword>
<gene>
    <name evidence="1" type="ORF">AMORRO_LOCUS13883</name>
</gene>
<dbReference type="AlphaFoldDB" id="A0A9N9IBJ3"/>
<reference evidence="1" key="1">
    <citation type="submission" date="2021-06" db="EMBL/GenBank/DDBJ databases">
        <authorList>
            <person name="Kallberg Y."/>
            <person name="Tangrot J."/>
            <person name="Rosling A."/>
        </authorList>
    </citation>
    <scope>NUCLEOTIDE SEQUENCE</scope>
    <source>
        <strain evidence="1">CL551</strain>
    </source>
</reference>
<protein>
    <submittedName>
        <fullName evidence="1">14772_t:CDS:1</fullName>
    </submittedName>
</protein>
<comment type="caution">
    <text evidence="1">The sequence shown here is derived from an EMBL/GenBank/DDBJ whole genome shotgun (WGS) entry which is preliminary data.</text>
</comment>